<dbReference type="OrthoDB" id="8538589at2"/>
<dbReference type="Gene3D" id="3.10.490.10">
    <property type="entry name" value="Gamma-glutamyl cyclotransferase-like"/>
    <property type="match status" value="1"/>
</dbReference>
<keyword evidence="3" id="KW-1185">Reference proteome</keyword>
<proteinExistence type="predicted"/>
<sequence length="150" mass="17718">MKSKDEMTKIPVFVYGTLRSGLENYKRILQNKTASEIPAAMKGKMYSVNTELSYPCVIEGEDTIQGELMVIKEEYYWDVLKDLDWLEDYQEDDEEGSLYLRRLREVNLQNGEKAIAWVYLWNRGVSEDLYVKSGDWKRYIHQSKRDPDKS</sequence>
<feature type="domain" description="Gamma-glutamylcyclotransferase AIG2-like" evidence="1">
    <location>
        <begin position="12"/>
        <end position="138"/>
    </location>
</feature>
<protein>
    <submittedName>
        <fullName evidence="2">Gamma-glutamylcyclotransferase</fullName>
    </submittedName>
</protein>
<dbReference type="RefSeq" id="WP_033102274.1">
    <property type="nucleotide sequence ID" value="NZ_JACEIP010000023.1"/>
</dbReference>
<dbReference type="SUPFAM" id="SSF110857">
    <property type="entry name" value="Gamma-glutamyl cyclotransferase-like"/>
    <property type="match status" value="1"/>
</dbReference>
<organism evidence="2 3">
    <name type="scientific">Thermoactinomyces daqus</name>
    <dbReference type="NCBI Taxonomy" id="1329516"/>
    <lineage>
        <taxon>Bacteria</taxon>
        <taxon>Bacillati</taxon>
        <taxon>Bacillota</taxon>
        <taxon>Bacilli</taxon>
        <taxon>Bacillales</taxon>
        <taxon>Thermoactinomycetaceae</taxon>
        <taxon>Thermoactinomyces</taxon>
    </lineage>
</organism>
<name>A0A7W1XBZ8_9BACL</name>
<dbReference type="InterPro" id="IPR009288">
    <property type="entry name" value="AIG2-like_dom"/>
</dbReference>
<keyword evidence="2" id="KW-0808">Transferase</keyword>
<accession>A0A7W1XBZ8</accession>
<dbReference type="Pfam" id="PF06094">
    <property type="entry name" value="GGACT"/>
    <property type="match status" value="1"/>
</dbReference>
<dbReference type="EMBL" id="JACEIP010000023">
    <property type="protein sequence ID" value="MBA4543861.1"/>
    <property type="molecule type" value="Genomic_DNA"/>
</dbReference>
<dbReference type="Proteomes" id="UP000530514">
    <property type="component" value="Unassembled WGS sequence"/>
</dbReference>
<dbReference type="GO" id="GO:0016740">
    <property type="term" value="F:transferase activity"/>
    <property type="evidence" value="ECO:0007669"/>
    <property type="project" value="UniProtKB-KW"/>
</dbReference>
<dbReference type="InterPro" id="IPR036568">
    <property type="entry name" value="GGCT-like_sf"/>
</dbReference>
<evidence type="ECO:0000313" key="3">
    <source>
        <dbReference type="Proteomes" id="UP000530514"/>
    </source>
</evidence>
<gene>
    <name evidence="2" type="ORF">H1164_13285</name>
</gene>
<evidence type="ECO:0000313" key="2">
    <source>
        <dbReference type="EMBL" id="MBA4543861.1"/>
    </source>
</evidence>
<reference evidence="2 3" key="1">
    <citation type="submission" date="2020-07" db="EMBL/GenBank/DDBJ databases">
        <authorList>
            <person name="Feng H."/>
        </authorList>
    </citation>
    <scope>NUCLEOTIDE SEQUENCE [LARGE SCALE GENOMIC DNA]</scope>
    <source>
        <strain evidence="3">s-11</strain>
    </source>
</reference>
<dbReference type="CDD" id="cd06661">
    <property type="entry name" value="GGCT_like"/>
    <property type="match status" value="1"/>
</dbReference>
<evidence type="ECO:0000259" key="1">
    <source>
        <dbReference type="Pfam" id="PF06094"/>
    </source>
</evidence>
<comment type="caution">
    <text evidence="2">The sequence shown here is derived from an EMBL/GenBank/DDBJ whole genome shotgun (WGS) entry which is preliminary data.</text>
</comment>
<dbReference type="AlphaFoldDB" id="A0A7W1XBZ8"/>
<dbReference type="InterPro" id="IPR013024">
    <property type="entry name" value="GGCT-like"/>
</dbReference>